<organism evidence="18 19">
    <name type="scientific">Gossypium raimondii</name>
    <name type="common">Peruvian cotton</name>
    <name type="synonym">Gossypium klotzschianum subsp. raimondii</name>
    <dbReference type="NCBI Taxonomy" id="29730"/>
    <lineage>
        <taxon>Eukaryota</taxon>
        <taxon>Viridiplantae</taxon>
        <taxon>Streptophyta</taxon>
        <taxon>Embryophyta</taxon>
        <taxon>Tracheophyta</taxon>
        <taxon>Spermatophyta</taxon>
        <taxon>Magnoliopsida</taxon>
        <taxon>eudicotyledons</taxon>
        <taxon>Gunneridae</taxon>
        <taxon>Pentapetalae</taxon>
        <taxon>rosids</taxon>
        <taxon>malvids</taxon>
        <taxon>Malvales</taxon>
        <taxon>Malvaceae</taxon>
        <taxon>Malvoideae</taxon>
        <taxon>Gossypium</taxon>
    </lineage>
</organism>
<evidence type="ECO:0000256" key="8">
    <source>
        <dbReference type="ARBA" id="ARBA00022833"/>
    </source>
</evidence>
<keyword evidence="8 13" id="KW-0862">Zinc</keyword>
<name>A0A0D2PWZ0_GOSRA</name>
<dbReference type="InterPro" id="IPR001818">
    <property type="entry name" value="Pept_M10_metallopeptidase"/>
</dbReference>
<dbReference type="GO" id="GO:0031012">
    <property type="term" value="C:extracellular matrix"/>
    <property type="evidence" value="ECO:0007669"/>
    <property type="project" value="InterPro"/>
</dbReference>
<evidence type="ECO:0000313" key="19">
    <source>
        <dbReference type="Proteomes" id="UP000032304"/>
    </source>
</evidence>
<keyword evidence="14" id="KW-0106">Calcium</keyword>
<feature type="binding site" evidence="14">
    <location>
        <position position="214"/>
    </location>
    <ligand>
        <name>Zn(2+)</name>
        <dbReference type="ChEBI" id="CHEBI:29105"/>
        <label>1</label>
    </ligand>
</feature>
<feature type="binding site" evidence="14">
    <location>
        <position position="221"/>
    </location>
    <ligand>
        <name>Ca(2+)</name>
        <dbReference type="ChEBI" id="CHEBI:29108"/>
        <label>3</label>
    </ligand>
</feature>
<evidence type="ECO:0000256" key="12">
    <source>
        <dbReference type="PIRSR" id="PIRSR001191-1"/>
    </source>
</evidence>
<keyword evidence="3" id="KW-0472">Membrane</keyword>
<feature type="binding site" evidence="14">
    <location>
        <position position="241"/>
    </location>
    <ligand>
        <name>Ca(2+)</name>
        <dbReference type="ChEBI" id="CHEBI:29108"/>
        <label>3</label>
    </ligand>
</feature>
<comment type="similarity">
    <text evidence="2">Belongs to the peptidase M10A family. Matrix metalloproteinases (MMPs) subfamily.</text>
</comment>
<dbReference type="PANTHER" id="PTHR10201">
    <property type="entry name" value="MATRIX METALLOPROTEINASE"/>
    <property type="match status" value="1"/>
</dbReference>
<evidence type="ECO:0000256" key="13">
    <source>
        <dbReference type="PIRSR" id="PIRSR001191-2"/>
    </source>
</evidence>
<evidence type="ECO:0000256" key="6">
    <source>
        <dbReference type="ARBA" id="ARBA00022729"/>
    </source>
</evidence>
<evidence type="ECO:0000256" key="1">
    <source>
        <dbReference type="ARBA" id="ARBA00004471"/>
    </source>
</evidence>
<evidence type="ECO:0000256" key="4">
    <source>
        <dbReference type="ARBA" id="ARBA00022670"/>
    </source>
</evidence>
<comment type="subcellular location">
    <subcellularLocation>
        <location evidence="1">Cell membrane</location>
        <topology evidence="1">Lipid-anchor</topology>
        <topology evidence="1">GPI-anchor</topology>
        <orientation evidence="1">Extracellular side</orientation>
    </subcellularLocation>
</comment>
<keyword evidence="19" id="KW-1185">Reference proteome</keyword>
<dbReference type="GO" id="GO:0030198">
    <property type="term" value="P:extracellular matrix organization"/>
    <property type="evidence" value="ECO:0007669"/>
    <property type="project" value="TreeGrafter"/>
</dbReference>
<evidence type="ECO:0000256" key="11">
    <source>
        <dbReference type="ARBA" id="ARBA00023180"/>
    </source>
</evidence>
<dbReference type="PANTHER" id="PTHR10201:SF213">
    <property type="entry name" value="METALLOENDOPROTEINASE 2-MMP-LIKE"/>
    <property type="match status" value="1"/>
</dbReference>
<evidence type="ECO:0000256" key="2">
    <source>
        <dbReference type="ARBA" id="ARBA00009614"/>
    </source>
</evidence>
<dbReference type="InterPro" id="IPR002477">
    <property type="entry name" value="Peptidoglycan-bd-like"/>
</dbReference>
<gene>
    <name evidence="18" type="ORF">B456_001G258900</name>
</gene>
<feature type="binding site" evidence="14">
    <location>
        <position position="244"/>
    </location>
    <ligand>
        <name>Ca(2+)</name>
        <dbReference type="ChEBI" id="CHEBI:29108"/>
        <label>3</label>
    </ligand>
</feature>
<evidence type="ECO:0000256" key="3">
    <source>
        <dbReference type="ARBA" id="ARBA00022622"/>
    </source>
</evidence>
<keyword evidence="4" id="KW-0645">Protease</keyword>
<dbReference type="Proteomes" id="UP000032304">
    <property type="component" value="Chromosome 1"/>
</dbReference>
<evidence type="ECO:0000256" key="9">
    <source>
        <dbReference type="ARBA" id="ARBA00023049"/>
    </source>
</evidence>
<keyword evidence="3" id="KW-0336">GPI-anchor</keyword>
<dbReference type="PRINTS" id="PR00138">
    <property type="entry name" value="MATRIXIN"/>
</dbReference>
<feature type="domain" description="Peptidase metallopeptidase" evidence="17">
    <location>
        <begin position="152"/>
        <end position="307"/>
    </location>
</feature>
<feature type="binding site" evidence="14">
    <location>
        <position position="204"/>
    </location>
    <ligand>
        <name>Ca(2+)</name>
        <dbReference type="ChEBI" id="CHEBI:29108"/>
        <label>2</label>
    </ligand>
</feature>
<dbReference type="Gramene" id="KJB11434">
    <property type="protein sequence ID" value="KJB11434"/>
    <property type="gene ID" value="B456_001G258900"/>
</dbReference>
<evidence type="ECO:0000256" key="7">
    <source>
        <dbReference type="ARBA" id="ARBA00022801"/>
    </source>
</evidence>
<dbReference type="GO" id="GO:0098552">
    <property type="term" value="C:side of membrane"/>
    <property type="evidence" value="ECO:0007669"/>
    <property type="project" value="UniProtKB-KW"/>
</dbReference>
<dbReference type="STRING" id="29730.A0A0D2PWZ0"/>
<feature type="binding site" evidence="14">
    <location>
        <position position="216"/>
    </location>
    <ligand>
        <name>Zn(2+)</name>
        <dbReference type="ChEBI" id="CHEBI:29105"/>
        <label>1</label>
    </ligand>
</feature>
<feature type="binding site" evidence="13">
    <location>
        <position position="267"/>
    </location>
    <ligand>
        <name>Zn(2+)</name>
        <dbReference type="ChEBI" id="CHEBI:29105"/>
        <label>2</label>
        <note>catalytic</note>
    </ligand>
</feature>
<dbReference type="OrthoDB" id="406838at2759"/>
<dbReference type="Gene3D" id="3.40.390.10">
    <property type="entry name" value="Collagenase (Catalytic Domain)"/>
    <property type="match status" value="1"/>
</dbReference>
<feature type="binding site" evidence="14">
    <location>
        <position position="281"/>
    </location>
    <ligand>
        <name>Zn(2+)</name>
        <dbReference type="ChEBI" id="CHEBI:29105"/>
        <label>2</label>
        <note>catalytic</note>
    </ligand>
</feature>
<dbReference type="FunFam" id="3.40.390.10:FF:000018">
    <property type="entry name" value="Metalloendoproteinase 1"/>
    <property type="match status" value="1"/>
</dbReference>
<evidence type="ECO:0000256" key="15">
    <source>
        <dbReference type="PIRSR" id="PIRSR621190-5"/>
    </source>
</evidence>
<feature type="binding site" evidence="13">
    <location>
        <position position="263"/>
    </location>
    <ligand>
        <name>Zn(2+)</name>
        <dbReference type="ChEBI" id="CHEBI:29105"/>
        <label>2</label>
        <note>catalytic</note>
    </ligand>
</feature>
<dbReference type="SUPFAM" id="SSF55486">
    <property type="entry name" value="Metalloproteases ('zincins'), catalytic domain"/>
    <property type="match status" value="1"/>
</dbReference>
<dbReference type="SMART" id="SM00235">
    <property type="entry name" value="ZnMc"/>
    <property type="match status" value="1"/>
</dbReference>
<dbReference type="AlphaFoldDB" id="A0A0D2PWZ0"/>
<evidence type="ECO:0000256" key="10">
    <source>
        <dbReference type="ARBA" id="ARBA00023145"/>
    </source>
</evidence>
<evidence type="ECO:0000313" key="18">
    <source>
        <dbReference type="EMBL" id="KJB11434.1"/>
    </source>
</evidence>
<feature type="signal peptide" evidence="16">
    <location>
        <begin position="1"/>
        <end position="24"/>
    </location>
</feature>
<comment type="cofactor">
    <cofactor evidence="14">
        <name>Ca(2+)</name>
        <dbReference type="ChEBI" id="CHEBI:29108"/>
    </cofactor>
    <text evidence="14">Can bind about 5 Ca(2+) ions per subunit.</text>
</comment>
<accession>A0A0D2PWZ0</accession>
<keyword evidence="9" id="KW-0482">Metalloprotease</keyword>
<dbReference type="EMBL" id="CM001740">
    <property type="protein sequence ID" value="KJB11434.1"/>
    <property type="molecule type" value="Genomic_DNA"/>
</dbReference>
<dbReference type="GO" id="GO:0008270">
    <property type="term" value="F:zinc ion binding"/>
    <property type="evidence" value="ECO:0007669"/>
    <property type="project" value="InterPro"/>
</dbReference>
<sequence length="307" mass="35038">MGSKALQFFSFTLLLFFMFQAAFSHFEHKNPSPFEFLQHLQGFHKGDRVKDLHKLKKYLQNFGYLSYKNNTHVSDDDFDELLESAIRTYQLNYNLKATGRLDANTISKMMRPRCAVADIFNGTSRMRYGQKWHRRSGSKLVHTVSHYSFFPQEPRWPASKYNLTYAFLPGARVDAINPVSKAFQTWSENTHFRFSMTEDYVNADIKVSFESGDHGDGSPFDGPNGTLAHAFAPTDGRFHYDADESWSVTPDPSAYHLETLALHEIGHLLGLDHSSIEAAIMYPTFTLGESKGLHEDDIQGIKALYNV</sequence>
<dbReference type="InterPro" id="IPR036365">
    <property type="entry name" value="PGBD-like_sf"/>
</dbReference>
<feature type="binding site" evidence="14">
    <location>
        <position position="239"/>
    </location>
    <ligand>
        <name>Zn(2+)</name>
        <dbReference type="ChEBI" id="CHEBI:29105"/>
        <label>1</label>
    </ligand>
</feature>
<keyword evidence="11" id="KW-0325">Glycoprotein</keyword>
<dbReference type="GO" id="GO:0005886">
    <property type="term" value="C:plasma membrane"/>
    <property type="evidence" value="ECO:0007669"/>
    <property type="project" value="UniProtKB-SubCell"/>
</dbReference>
<feature type="chain" id="PRO_5002261072" description="Peptidase metallopeptidase domain-containing protein" evidence="16">
    <location>
        <begin position="25"/>
        <end position="307"/>
    </location>
</feature>
<keyword evidence="7" id="KW-0378">Hydrolase</keyword>
<feature type="active site" evidence="12">
    <location>
        <position position="264"/>
    </location>
</feature>
<feature type="binding site" evidence="14">
    <location>
        <position position="222"/>
    </location>
    <ligand>
        <name>Ca(2+)</name>
        <dbReference type="ChEBI" id="CHEBI:29108"/>
        <label>3</label>
    </ligand>
</feature>
<keyword evidence="6 16" id="KW-0732">Signal</keyword>
<dbReference type="GO" id="GO:0006508">
    <property type="term" value="P:proteolysis"/>
    <property type="evidence" value="ECO:0007669"/>
    <property type="project" value="UniProtKB-KW"/>
</dbReference>
<dbReference type="InterPro" id="IPR024079">
    <property type="entry name" value="MetalloPept_cat_dom_sf"/>
</dbReference>
<comment type="cofactor">
    <cofactor evidence="14">
        <name>Zn(2+)</name>
        <dbReference type="ChEBI" id="CHEBI:29105"/>
    </cofactor>
    <text evidence="14">Binds 2 Zn(2+) ions per subunit.</text>
</comment>
<dbReference type="CDD" id="cd04278">
    <property type="entry name" value="ZnMc_MMP"/>
    <property type="match status" value="1"/>
</dbReference>
<reference evidence="18 19" key="1">
    <citation type="journal article" date="2012" name="Nature">
        <title>Repeated polyploidization of Gossypium genomes and the evolution of spinnable cotton fibres.</title>
        <authorList>
            <person name="Paterson A.H."/>
            <person name="Wendel J.F."/>
            <person name="Gundlach H."/>
            <person name="Guo H."/>
            <person name="Jenkins J."/>
            <person name="Jin D."/>
            <person name="Llewellyn D."/>
            <person name="Showmaker K.C."/>
            <person name="Shu S."/>
            <person name="Udall J."/>
            <person name="Yoo M.J."/>
            <person name="Byers R."/>
            <person name="Chen W."/>
            <person name="Doron-Faigenboim A."/>
            <person name="Duke M.V."/>
            <person name="Gong L."/>
            <person name="Grimwood J."/>
            <person name="Grover C."/>
            <person name="Grupp K."/>
            <person name="Hu G."/>
            <person name="Lee T.H."/>
            <person name="Li J."/>
            <person name="Lin L."/>
            <person name="Liu T."/>
            <person name="Marler B.S."/>
            <person name="Page J.T."/>
            <person name="Roberts A.W."/>
            <person name="Romanel E."/>
            <person name="Sanders W.S."/>
            <person name="Szadkowski E."/>
            <person name="Tan X."/>
            <person name="Tang H."/>
            <person name="Xu C."/>
            <person name="Wang J."/>
            <person name="Wang Z."/>
            <person name="Zhang D."/>
            <person name="Zhang L."/>
            <person name="Ashrafi H."/>
            <person name="Bedon F."/>
            <person name="Bowers J.E."/>
            <person name="Brubaker C.L."/>
            <person name="Chee P.W."/>
            <person name="Das S."/>
            <person name="Gingle A.R."/>
            <person name="Haigler C.H."/>
            <person name="Harker D."/>
            <person name="Hoffmann L.V."/>
            <person name="Hovav R."/>
            <person name="Jones D.C."/>
            <person name="Lemke C."/>
            <person name="Mansoor S."/>
            <person name="ur Rahman M."/>
            <person name="Rainville L.N."/>
            <person name="Rambani A."/>
            <person name="Reddy U.K."/>
            <person name="Rong J.K."/>
            <person name="Saranga Y."/>
            <person name="Scheffler B.E."/>
            <person name="Scheffler J.A."/>
            <person name="Stelly D.M."/>
            <person name="Triplett B.A."/>
            <person name="Van Deynze A."/>
            <person name="Vaslin M.F."/>
            <person name="Waghmare V.N."/>
            <person name="Walford S.A."/>
            <person name="Wright R.J."/>
            <person name="Zaki E.A."/>
            <person name="Zhang T."/>
            <person name="Dennis E.S."/>
            <person name="Mayer K.F."/>
            <person name="Peterson D.G."/>
            <person name="Rokhsar D.S."/>
            <person name="Wang X."/>
            <person name="Schmutz J."/>
        </authorList>
    </citation>
    <scope>NUCLEOTIDE SEQUENCE [LARGE SCALE GENOMIC DNA]</scope>
</reference>
<keyword evidence="3" id="KW-0449">Lipoprotein</keyword>
<feature type="binding site" evidence="13">
    <location>
        <position position="273"/>
    </location>
    <ligand>
        <name>Zn(2+)</name>
        <dbReference type="ChEBI" id="CHEBI:29105"/>
        <label>2</label>
        <note>catalytic</note>
    </ligand>
</feature>
<dbReference type="SUPFAM" id="SSF47090">
    <property type="entry name" value="PGBD-like"/>
    <property type="match status" value="1"/>
</dbReference>
<dbReference type="Pfam" id="PF01471">
    <property type="entry name" value="PG_binding_1"/>
    <property type="match status" value="1"/>
</dbReference>
<dbReference type="MEROPS" id="M10.A01"/>
<feature type="binding site" description="in inhibited form" evidence="14">
    <location>
        <position position="114"/>
    </location>
    <ligand>
        <name>Zn(2+)</name>
        <dbReference type="ChEBI" id="CHEBI:29105"/>
        <label>2</label>
        <note>catalytic</note>
    </ligand>
</feature>
<keyword evidence="10" id="KW-0865">Zymogen</keyword>
<evidence type="ECO:0000256" key="14">
    <source>
        <dbReference type="PIRSR" id="PIRSR621190-2"/>
    </source>
</evidence>
<dbReference type="InterPro" id="IPR021190">
    <property type="entry name" value="Pept_M10A"/>
</dbReference>
<evidence type="ECO:0000256" key="5">
    <source>
        <dbReference type="ARBA" id="ARBA00022723"/>
    </source>
</evidence>
<proteinExistence type="inferred from homology"/>
<feature type="short sequence motif" description="Cysteine switch" evidence="15">
    <location>
        <begin position="112"/>
        <end position="144"/>
    </location>
</feature>
<feature type="binding site" evidence="14">
    <location>
        <position position="244"/>
    </location>
    <ligand>
        <name>Ca(2+)</name>
        <dbReference type="ChEBI" id="CHEBI:29108"/>
        <label>1</label>
    </ligand>
</feature>
<dbReference type="Pfam" id="PF00413">
    <property type="entry name" value="Peptidase_M10"/>
    <property type="match status" value="1"/>
</dbReference>
<keyword evidence="5 13" id="KW-0479">Metal-binding</keyword>
<evidence type="ECO:0000259" key="17">
    <source>
        <dbReference type="SMART" id="SM00235"/>
    </source>
</evidence>
<dbReference type="eggNOG" id="KOG1565">
    <property type="taxonomic scope" value="Eukaryota"/>
</dbReference>
<evidence type="ECO:0000256" key="16">
    <source>
        <dbReference type="SAM" id="SignalP"/>
    </source>
</evidence>
<dbReference type="GO" id="GO:0004222">
    <property type="term" value="F:metalloendopeptidase activity"/>
    <property type="evidence" value="ECO:0007669"/>
    <property type="project" value="InterPro"/>
</dbReference>
<dbReference type="KEGG" id="gra:105765548"/>
<protein>
    <recommendedName>
        <fullName evidence="17">Peptidase metallopeptidase domain-containing protein</fullName>
    </recommendedName>
</protein>
<dbReference type="InterPro" id="IPR006026">
    <property type="entry name" value="Peptidase_Metallo"/>
</dbReference>
<dbReference type="PIRSF" id="PIRSF001191">
    <property type="entry name" value="Peptidase_M10A_matrix"/>
    <property type="match status" value="1"/>
</dbReference>
<dbReference type="GO" id="GO:0030574">
    <property type="term" value="P:collagen catabolic process"/>
    <property type="evidence" value="ECO:0007669"/>
    <property type="project" value="TreeGrafter"/>
</dbReference>
<dbReference type="InterPro" id="IPR033739">
    <property type="entry name" value="M10A_MMP"/>
</dbReference>
<feature type="binding site" evidence="14">
    <location>
        <position position="229"/>
    </location>
    <ligand>
        <name>Zn(2+)</name>
        <dbReference type="ChEBI" id="CHEBI:29105"/>
        <label>1</label>
    </ligand>
</feature>
<dbReference type="OMA" id="GINFLYV"/>